<dbReference type="HOGENOM" id="CLU_030508_0_0_1"/>
<gene>
    <name evidence="4" type="primary">20347048</name>
    <name evidence="3" type="ORF">GGTG_06590</name>
</gene>
<dbReference type="InterPro" id="IPR050410">
    <property type="entry name" value="CCR4/nocturin_mRNA_transcr"/>
</dbReference>
<evidence type="ECO:0000259" key="2">
    <source>
        <dbReference type="Pfam" id="PF03372"/>
    </source>
</evidence>
<organism evidence="3">
    <name type="scientific">Gaeumannomyces tritici (strain R3-111a-1)</name>
    <name type="common">Wheat and barley take-all root rot fungus</name>
    <name type="synonym">Gaeumannomyces graminis var. tritici</name>
    <dbReference type="NCBI Taxonomy" id="644352"/>
    <lineage>
        <taxon>Eukaryota</taxon>
        <taxon>Fungi</taxon>
        <taxon>Dikarya</taxon>
        <taxon>Ascomycota</taxon>
        <taxon>Pezizomycotina</taxon>
        <taxon>Sordariomycetes</taxon>
        <taxon>Sordariomycetidae</taxon>
        <taxon>Magnaporthales</taxon>
        <taxon>Magnaporthaceae</taxon>
        <taxon>Gaeumannomyces</taxon>
    </lineage>
</organism>
<dbReference type="InterPro" id="IPR005135">
    <property type="entry name" value="Endo/exonuclease/phosphatase"/>
</dbReference>
<dbReference type="Gene3D" id="3.60.10.10">
    <property type="entry name" value="Endonuclease/exonuclease/phosphatase"/>
    <property type="match status" value="1"/>
</dbReference>
<dbReference type="GeneID" id="20347048"/>
<dbReference type="eggNOG" id="ENOG502S5BH">
    <property type="taxonomic scope" value="Eukaryota"/>
</dbReference>
<feature type="signal peptide" evidence="1">
    <location>
        <begin position="1"/>
        <end position="20"/>
    </location>
</feature>
<protein>
    <recommendedName>
        <fullName evidence="2">Endonuclease/exonuclease/phosphatase domain-containing protein</fullName>
    </recommendedName>
</protein>
<keyword evidence="1" id="KW-0732">Signal</keyword>
<reference evidence="3" key="3">
    <citation type="submission" date="2010-09" db="EMBL/GenBank/DDBJ databases">
        <title>Annotation of Gaeumannomyces graminis var. tritici R3-111a-1.</title>
        <authorList>
            <consortium name="The Broad Institute Genome Sequencing Platform"/>
            <person name="Ma L.-J."/>
            <person name="Dead R."/>
            <person name="Young S.K."/>
            <person name="Zeng Q."/>
            <person name="Gargeya S."/>
            <person name="Fitzgerald M."/>
            <person name="Haas B."/>
            <person name="Abouelleil A."/>
            <person name="Alvarado L."/>
            <person name="Arachchi H.M."/>
            <person name="Berlin A."/>
            <person name="Brown A."/>
            <person name="Chapman S.B."/>
            <person name="Chen Z."/>
            <person name="Dunbar C."/>
            <person name="Freedman E."/>
            <person name="Gearin G."/>
            <person name="Gellesch M."/>
            <person name="Goldberg J."/>
            <person name="Griggs A."/>
            <person name="Gujja S."/>
            <person name="Heiman D."/>
            <person name="Howarth C."/>
            <person name="Larson L."/>
            <person name="Lui A."/>
            <person name="MacDonald P.J.P."/>
            <person name="Mehta T."/>
            <person name="Montmayeur A."/>
            <person name="Murphy C."/>
            <person name="Neiman D."/>
            <person name="Pearson M."/>
            <person name="Priest M."/>
            <person name="Roberts A."/>
            <person name="Saif S."/>
            <person name="Shea T."/>
            <person name="Shenoy N."/>
            <person name="Sisk P."/>
            <person name="Stolte C."/>
            <person name="Sykes S."/>
            <person name="Yandava C."/>
            <person name="Wortman J."/>
            <person name="Nusbaum C."/>
            <person name="Birren B."/>
        </authorList>
    </citation>
    <scope>NUCLEOTIDE SEQUENCE</scope>
    <source>
        <strain evidence="3">R3-111a-1</strain>
    </source>
</reference>
<feature type="domain" description="Endonuclease/exonuclease/phosphatase" evidence="2">
    <location>
        <begin position="79"/>
        <end position="297"/>
    </location>
</feature>
<dbReference type="Proteomes" id="UP000006039">
    <property type="component" value="Unassembled WGS sequence"/>
</dbReference>
<sequence>MQLSSSFLCMLLGATGMVNALNIKAMSFNIRYAEKNPKGNEKPWGKADCGGSCRAPGVIGSIVDADKAASAGGGALLPGLQEVLDDQRKDILTALGSQWASVGTGREDGKAKGEFSPILYRTDVWNLIVERTRWLSETPNKPSKSFGAGSTRIVTMAILEHKATRKRVLRANCHLDNVSSEAREKGVAIAVDQIKQLQAEQADPKAMLPIMLTGDFNADASDVAYQNMVKIGLLEDAYNMVDAKARKGEFGTYTSFENNGKARIDFVWLGPLPAKPFKATAYEAINNVKGPVMFSDHRPVVADTTLA</sequence>
<dbReference type="STRING" id="644352.J3NZ90"/>
<reference evidence="4" key="4">
    <citation type="journal article" date="2015" name="G3 (Bethesda)">
        <title>Genome sequences of three phytopathogenic species of the Magnaporthaceae family of fungi.</title>
        <authorList>
            <person name="Okagaki L.H."/>
            <person name="Nunes C.C."/>
            <person name="Sailsbery J."/>
            <person name="Clay B."/>
            <person name="Brown D."/>
            <person name="John T."/>
            <person name="Oh Y."/>
            <person name="Young N."/>
            <person name="Fitzgerald M."/>
            <person name="Haas B.J."/>
            <person name="Zeng Q."/>
            <person name="Young S."/>
            <person name="Adiconis X."/>
            <person name="Fan L."/>
            <person name="Levin J.Z."/>
            <person name="Mitchell T.K."/>
            <person name="Okubara P.A."/>
            <person name="Farman M.L."/>
            <person name="Kohn L.M."/>
            <person name="Birren B."/>
            <person name="Ma L.-J."/>
            <person name="Dean R.A."/>
        </authorList>
    </citation>
    <scope>NUCLEOTIDE SEQUENCE</scope>
    <source>
        <strain evidence="4">R3-111a-1</strain>
    </source>
</reference>
<evidence type="ECO:0000313" key="5">
    <source>
        <dbReference type="Proteomes" id="UP000006039"/>
    </source>
</evidence>
<dbReference type="GO" id="GO:0000175">
    <property type="term" value="F:3'-5'-RNA exonuclease activity"/>
    <property type="evidence" value="ECO:0007669"/>
    <property type="project" value="TreeGrafter"/>
</dbReference>
<dbReference type="PANTHER" id="PTHR12121">
    <property type="entry name" value="CARBON CATABOLITE REPRESSOR PROTEIN 4"/>
    <property type="match status" value="1"/>
</dbReference>
<name>J3NZ90_GAET3</name>
<dbReference type="InterPro" id="IPR036691">
    <property type="entry name" value="Endo/exonu/phosph_ase_sf"/>
</dbReference>
<dbReference type="CDD" id="cd09083">
    <property type="entry name" value="EEP-1"/>
    <property type="match status" value="1"/>
</dbReference>
<dbReference type="PANTHER" id="PTHR12121:SF36">
    <property type="entry name" value="ENDONUCLEASE_EXONUCLEASE_PHOSPHATASE DOMAIN-CONTAINING PROTEIN"/>
    <property type="match status" value="1"/>
</dbReference>
<dbReference type="AlphaFoldDB" id="J3NZ90"/>
<evidence type="ECO:0000313" key="3">
    <source>
        <dbReference type="EMBL" id="EJT76673.1"/>
    </source>
</evidence>
<proteinExistence type="predicted"/>
<reference evidence="4" key="5">
    <citation type="submission" date="2018-04" db="UniProtKB">
        <authorList>
            <consortium name="EnsemblFungi"/>
        </authorList>
    </citation>
    <scope>IDENTIFICATION</scope>
    <source>
        <strain evidence="4">R3-111a-1</strain>
    </source>
</reference>
<dbReference type="OrthoDB" id="276515at2759"/>
<accession>J3NZ90</accession>
<dbReference type="SUPFAM" id="SSF56219">
    <property type="entry name" value="DNase I-like"/>
    <property type="match status" value="1"/>
</dbReference>
<reference evidence="3" key="2">
    <citation type="submission" date="2010-07" db="EMBL/GenBank/DDBJ databases">
        <authorList>
            <consortium name="The Broad Institute Genome Sequencing Platform"/>
            <consortium name="Broad Institute Genome Sequencing Center for Infectious Disease"/>
            <person name="Ma L.-J."/>
            <person name="Dead R."/>
            <person name="Young S."/>
            <person name="Zeng Q."/>
            <person name="Koehrsen M."/>
            <person name="Alvarado L."/>
            <person name="Berlin A."/>
            <person name="Chapman S.B."/>
            <person name="Chen Z."/>
            <person name="Freedman E."/>
            <person name="Gellesch M."/>
            <person name="Goldberg J."/>
            <person name="Griggs A."/>
            <person name="Gujja S."/>
            <person name="Heilman E.R."/>
            <person name="Heiman D."/>
            <person name="Hepburn T."/>
            <person name="Howarth C."/>
            <person name="Jen D."/>
            <person name="Larson L."/>
            <person name="Mehta T."/>
            <person name="Neiman D."/>
            <person name="Pearson M."/>
            <person name="Roberts A."/>
            <person name="Saif S."/>
            <person name="Shea T."/>
            <person name="Shenoy N."/>
            <person name="Sisk P."/>
            <person name="Stolte C."/>
            <person name="Sykes S."/>
            <person name="Walk T."/>
            <person name="White J."/>
            <person name="Yandava C."/>
            <person name="Haas B."/>
            <person name="Nusbaum C."/>
            <person name="Birren B."/>
        </authorList>
    </citation>
    <scope>NUCLEOTIDE SEQUENCE</scope>
    <source>
        <strain evidence="3">R3-111a-1</strain>
    </source>
</reference>
<dbReference type="EMBL" id="GL385397">
    <property type="protein sequence ID" value="EJT76673.1"/>
    <property type="molecule type" value="Genomic_DNA"/>
</dbReference>
<dbReference type="RefSeq" id="XP_009222673.1">
    <property type="nucleotide sequence ID" value="XM_009224409.1"/>
</dbReference>
<reference evidence="5" key="1">
    <citation type="submission" date="2010-07" db="EMBL/GenBank/DDBJ databases">
        <title>The genome sequence of Gaeumannomyces graminis var. tritici strain R3-111a-1.</title>
        <authorList>
            <consortium name="The Broad Institute Genome Sequencing Platform"/>
            <person name="Ma L.-J."/>
            <person name="Dead R."/>
            <person name="Young S."/>
            <person name="Zeng Q."/>
            <person name="Koehrsen M."/>
            <person name="Alvarado L."/>
            <person name="Berlin A."/>
            <person name="Chapman S.B."/>
            <person name="Chen Z."/>
            <person name="Freedman E."/>
            <person name="Gellesch M."/>
            <person name="Goldberg J."/>
            <person name="Griggs A."/>
            <person name="Gujja S."/>
            <person name="Heilman E.R."/>
            <person name="Heiman D."/>
            <person name="Hepburn T."/>
            <person name="Howarth C."/>
            <person name="Jen D."/>
            <person name="Larson L."/>
            <person name="Mehta T."/>
            <person name="Neiman D."/>
            <person name="Pearson M."/>
            <person name="Roberts A."/>
            <person name="Saif S."/>
            <person name="Shea T."/>
            <person name="Shenoy N."/>
            <person name="Sisk P."/>
            <person name="Stolte C."/>
            <person name="Sykes S."/>
            <person name="Walk T."/>
            <person name="White J."/>
            <person name="Yandava C."/>
            <person name="Haas B."/>
            <person name="Nusbaum C."/>
            <person name="Birren B."/>
        </authorList>
    </citation>
    <scope>NUCLEOTIDE SEQUENCE [LARGE SCALE GENOMIC DNA]</scope>
    <source>
        <strain evidence="5">R3-111a-1</strain>
    </source>
</reference>
<dbReference type="Pfam" id="PF03372">
    <property type="entry name" value="Exo_endo_phos"/>
    <property type="match status" value="1"/>
</dbReference>
<evidence type="ECO:0000256" key="1">
    <source>
        <dbReference type="SAM" id="SignalP"/>
    </source>
</evidence>
<feature type="chain" id="PRO_5015094664" description="Endonuclease/exonuclease/phosphatase domain-containing protein" evidence="1">
    <location>
        <begin position="21"/>
        <end position="307"/>
    </location>
</feature>
<keyword evidence="5" id="KW-1185">Reference proteome</keyword>
<evidence type="ECO:0000313" key="4">
    <source>
        <dbReference type="EnsemblFungi" id="EJT76673"/>
    </source>
</evidence>
<dbReference type="VEuPathDB" id="FungiDB:GGTG_06590"/>
<dbReference type="EnsemblFungi" id="EJT76673">
    <property type="protein sequence ID" value="EJT76673"/>
    <property type="gene ID" value="GGTG_06590"/>
</dbReference>